<evidence type="ECO:0000313" key="8">
    <source>
        <dbReference type="EMBL" id="GAA3876804.1"/>
    </source>
</evidence>
<evidence type="ECO:0000256" key="1">
    <source>
        <dbReference type="ARBA" id="ARBA00011073"/>
    </source>
</evidence>
<dbReference type="InterPro" id="IPR000209">
    <property type="entry name" value="Peptidase_S8/S53_dom"/>
</dbReference>
<dbReference type="PROSITE" id="PS00138">
    <property type="entry name" value="SUBTILASE_SER"/>
    <property type="match status" value="1"/>
</dbReference>
<keyword evidence="2 5" id="KW-0645">Protease</keyword>
<proteinExistence type="inferred from homology"/>
<dbReference type="InterPro" id="IPR015500">
    <property type="entry name" value="Peptidase_S8_subtilisin-rel"/>
</dbReference>
<dbReference type="Proteomes" id="UP001399917">
    <property type="component" value="Unassembled WGS sequence"/>
</dbReference>
<feature type="active site" description="Charge relay system" evidence="5">
    <location>
        <position position="382"/>
    </location>
</feature>
<dbReference type="EMBL" id="BAABDF010000007">
    <property type="protein sequence ID" value="GAA3876804.1"/>
    <property type="molecule type" value="Genomic_DNA"/>
</dbReference>
<dbReference type="PROSITE" id="PS00137">
    <property type="entry name" value="SUBTILASE_HIS"/>
    <property type="match status" value="1"/>
</dbReference>
<sequence>MIREGHILLKLADGHETRAPAHLDVLDGIKRPAISVDGSGRIDRVIAAHTSAVRCRRCFHAHDSLSHVGARHTCYDNVEMTLGLDRVLSIEIADTDATHNLVRELQDLGAVDWALVEPLAAAPLRAASSMSKARPHSLRDAFALIGAPQALAIEPGSRTIPVAVIDTGVALDHAEFAGRLRVGYDTVDLGIGRVSGDVSLVGDSMGRDFCARDETGHGTHVAGIIGARGLSMPHGLAGHSPLIPVRALAAAKSGDGPVFGVGGLSDIDAAIKVAVDMGARVLNMSFGTARSEVDEHAPPPHSDVIDYANARGVIPVAAIGNSGAEEDYYPAALPGCIAVGSVGLNGAHSEFSTMGAHIALCAPGEDILSAGLTGYRHSTGTSHAAPFVSAAVALLAARAERRGHHLTTGEAREALCLSARRMGDPDTATGWGMLDVPAALAHLDTMTFDDAQEARP</sequence>
<evidence type="ECO:0000256" key="3">
    <source>
        <dbReference type="ARBA" id="ARBA00022801"/>
    </source>
</evidence>
<feature type="active site" description="Charge relay system" evidence="5">
    <location>
        <position position="217"/>
    </location>
</feature>
<evidence type="ECO:0000259" key="7">
    <source>
        <dbReference type="Pfam" id="PF00082"/>
    </source>
</evidence>
<dbReference type="Pfam" id="PF00082">
    <property type="entry name" value="Peptidase_S8"/>
    <property type="match status" value="1"/>
</dbReference>
<comment type="caution">
    <text evidence="8">The sequence shown here is derived from an EMBL/GenBank/DDBJ whole genome shotgun (WGS) entry which is preliminary data.</text>
</comment>
<dbReference type="PANTHER" id="PTHR43806">
    <property type="entry name" value="PEPTIDASE S8"/>
    <property type="match status" value="1"/>
</dbReference>
<dbReference type="RefSeq" id="WP_344848140.1">
    <property type="nucleotide sequence ID" value="NZ_BAABDF010000007.1"/>
</dbReference>
<organism evidence="8 9">
    <name type="scientific">Celeribacter arenosi</name>
    <dbReference type="NCBI Taxonomy" id="792649"/>
    <lineage>
        <taxon>Bacteria</taxon>
        <taxon>Pseudomonadati</taxon>
        <taxon>Pseudomonadota</taxon>
        <taxon>Alphaproteobacteria</taxon>
        <taxon>Rhodobacterales</taxon>
        <taxon>Roseobacteraceae</taxon>
        <taxon>Celeribacter</taxon>
    </lineage>
</organism>
<reference evidence="9" key="1">
    <citation type="journal article" date="2019" name="Int. J. Syst. Evol. Microbiol.">
        <title>The Global Catalogue of Microorganisms (GCM) 10K type strain sequencing project: providing services to taxonomists for standard genome sequencing and annotation.</title>
        <authorList>
            <consortium name="The Broad Institute Genomics Platform"/>
            <consortium name="The Broad Institute Genome Sequencing Center for Infectious Disease"/>
            <person name="Wu L."/>
            <person name="Ma J."/>
        </authorList>
    </citation>
    <scope>NUCLEOTIDE SEQUENCE [LARGE SCALE GENOMIC DNA]</scope>
    <source>
        <strain evidence="9">JCM 17190</strain>
    </source>
</reference>
<keyword evidence="4 5" id="KW-0720">Serine protease</keyword>
<dbReference type="PRINTS" id="PR00723">
    <property type="entry name" value="SUBTILISIN"/>
</dbReference>
<comment type="similarity">
    <text evidence="1 5 6">Belongs to the peptidase S8 family.</text>
</comment>
<dbReference type="InterPro" id="IPR036852">
    <property type="entry name" value="Peptidase_S8/S53_dom_sf"/>
</dbReference>
<dbReference type="InterPro" id="IPR050131">
    <property type="entry name" value="Peptidase_S8_subtilisin-like"/>
</dbReference>
<feature type="domain" description="Peptidase S8/S53" evidence="7">
    <location>
        <begin position="159"/>
        <end position="432"/>
    </location>
</feature>
<dbReference type="InterPro" id="IPR022398">
    <property type="entry name" value="Peptidase_S8_His-AS"/>
</dbReference>
<dbReference type="PROSITE" id="PS51892">
    <property type="entry name" value="SUBTILASE"/>
    <property type="match status" value="1"/>
</dbReference>
<evidence type="ECO:0000313" key="9">
    <source>
        <dbReference type="Proteomes" id="UP001399917"/>
    </source>
</evidence>
<dbReference type="Gene3D" id="3.40.50.200">
    <property type="entry name" value="Peptidase S8/S53 domain"/>
    <property type="match status" value="1"/>
</dbReference>
<dbReference type="PANTHER" id="PTHR43806:SF11">
    <property type="entry name" value="CEREVISIN-RELATED"/>
    <property type="match status" value="1"/>
</dbReference>
<keyword evidence="3 5" id="KW-0378">Hydrolase</keyword>
<dbReference type="PROSITE" id="PS00136">
    <property type="entry name" value="SUBTILASE_ASP"/>
    <property type="match status" value="1"/>
</dbReference>
<dbReference type="InterPro" id="IPR023827">
    <property type="entry name" value="Peptidase_S8_Asp-AS"/>
</dbReference>
<dbReference type="InterPro" id="IPR023828">
    <property type="entry name" value="Peptidase_S8_Ser-AS"/>
</dbReference>
<evidence type="ECO:0000256" key="4">
    <source>
        <dbReference type="ARBA" id="ARBA00022825"/>
    </source>
</evidence>
<keyword evidence="9" id="KW-1185">Reference proteome</keyword>
<feature type="active site" description="Charge relay system" evidence="5">
    <location>
        <position position="166"/>
    </location>
</feature>
<gene>
    <name evidence="8" type="ORF">GCM10022404_28170</name>
</gene>
<name>A0ABP7KGJ3_9RHOB</name>
<evidence type="ECO:0000256" key="2">
    <source>
        <dbReference type="ARBA" id="ARBA00022670"/>
    </source>
</evidence>
<dbReference type="SUPFAM" id="SSF52743">
    <property type="entry name" value="Subtilisin-like"/>
    <property type="match status" value="1"/>
</dbReference>
<evidence type="ECO:0000256" key="5">
    <source>
        <dbReference type="PROSITE-ProRule" id="PRU01240"/>
    </source>
</evidence>
<accession>A0ABP7KGJ3</accession>
<evidence type="ECO:0000256" key="6">
    <source>
        <dbReference type="RuleBase" id="RU003355"/>
    </source>
</evidence>
<protein>
    <recommendedName>
        <fullName evidence="7">Peptidase S8/S53 domain-containing protein</fullName>
    </recommendedName>
</protein>